<comment type="caution">
    <text evidence="12">The sequence shown here is derived from an EMBL/GenBank/DDBJ whole genome shotgun (WGS) entry which is preliminary data.</text>
</comment>
<evidence type="ECO:0000256" key="10">
    <source>
        <dbReference type="ARBA" id="ARBA00035686"/>
    </source>
</evidence>
<evidence type="ECO:0000256" key="11">
    <source>
        <dbReference type="SAM" id="Phobius"/>
    </source>
</evidence>
<evidence type="ECO:0000313" key="12">
    <source>
        <dbReference type="EMBL" id="NGO44156.1"/>
    </source>
</evidence>
<keyword evidence="13" id="KW-1185">Reference proteome</keyword>
<evidence type="ECO:0000256" key="6">
    <source>
        <dbReference type="ARBA" id="ARBA00022692"/>
    </source>
</evidence>
<keyword evidence="8 11" id="KW-0472">Membrane</keyword>
<feature type="transmembrane region" description="Helical" evidence="11">
    <location>
        <begin position="148"/>
        <end position="166"/>
    </location>
</feature>
<proteinExistence type="predicted"/>
<sequence length="412" mass="43313">MSTDVTDKSPAPAPPGKAADGGGLLQLMLDGMRRNMRQYGMLIALGLIVALFAVWTDGDLLLPRNVSNLVLQNSYILILAMGMMLVIIAGHIDLSVGSLTAFVGSIAAVLMVKNDLPWPLAVVLCLLLGAAAGAMQGFFIAYLGIPSFIVTLAGMLLFRGLTEIFLEGQTLGPFPKGLQKVANGFLPEVGPNTNYHNLTLLLGFALIAFVIYQEMRDRKRSQEFSLEVPPVKLFVLKIVALVSALLTVTLLLASYKGAPVVLLILGVLVVGFGYVMRNAIVGRHIYAIGGNLPAAKLSGVKDKKVTFLVFLNMGMMAALAGLVFAARFNAASPKAGLNFELEAIAASFIGGASMSGGVGTVLGAIIGGLVLGVLNNGMNLVGVGTDWQQVIKGMVLLAAVGFDVWNKRKVGS</sequence>
<name>A0ABX0DQK2_9ACTN</name>
<feature type="transmembrane region" description="Helical" evidence="11">
    <location>
        <begin position="68"/>
        <end position="87"/>
    </location>
</feature>
<feature type="transmembrane region" description="Helical" evidence="11">
    <location>
        <begin position="348"/>
        <end position="374"/>
    </location>
</feature>
<evidence type="ECO:0000256" key="7">
    <source>
        <dbReference type="ARBA" id="ARBA00022989"/>
    </source>
</evidence>
<feature type="transmembrane region" description="Helical" evidence="11">
    <location>
        <begin position="195"/>
        <end position="212"/>
    </location>
</feature>
<feature type="transmembrane region" description="Helical" evidence="11">
    <location>
        <begin position="233"/>
        <end position="252"/>
    </location>
</feature>
<evidence type="ECO:0000256" key="1">
    <source>
        <dbReference type="ARBA" id="ARBA00004651"/>
    </source>
</evidence>
<feature type="transmembrane region" description="Helical" evidence="11">
    <location>
        <begin position="94"/>
        <end position="112"/>
    </location>
</feature>
<keyword evidence="5" id="KW-0762">Sugar transport</keyword>
<keyword evidence="3" id="KW-1003">Cell membrane</keyword>
<gene>
    <name evidence="12" type="ORF">G6048_18980</name>
</gene>
<keyword evidence="2" id="KW-0813">Transport</keyword>
<evidence type="ECO:0000256" key="8">
    <source>
        <dbReference type="ARBA" id="ARBA00023136"/>
    </source>
</evidence>
<organism evidence="12 13">
    <name type="scientific">Streptomyces ureilyticus</name>
    <dbReference type="NCBI Taxonomy" id="1775131"/>
    <lineage>
        <taxon>Bacteria</taxon>
        <taxon>Bacillati</taxon>
        <taxon>Actinomycetota</taxon>
        <taxon>Actinomycetes</taxon>
        <taxon>Kitasatosporales</taxon>
        <taxon>Streptomycetaceae</taxon>
        <taxon>Streptomyces</taxon>
    </lineage>
</organism>
<dbReference type="RefSeq" id="WP_165340749.1">
    <property type="nucleotide sequence ID" value="NZ_JAAKZX010000054.1"/>
</dbReference>
<evidence type="ECO:0000313" key="13">
    <source>
        <dbReference type="Proteomes" id="UP001518140"/>
    </source>
</evidence>
<feature type="transmembrane region" description="Helical" evidence="11">
    <location>
        <begin position="258"/>
        <end position="276"/>
    </location>
</feature>
<evidence type="ECO:0000256" key="2">
    <source>
        <dbReference type="ARBA" id="ARBA00022448"/>
    </source>
</evidence>
<feature type="transmembrane region" description="Helical" evidence="11">
    <location>
        <begin position="39"/>
        <end position="56"/>
    </location>
</feature>
<protein>
    <recommendedName>
        <fullName evidence="10">Xylose transport system permease protein XylH</fullName>
    </recommendedName>
</protein>
<dbReference type="EMBL" id="JAAKZX010000054">
    <property type="protein sequence ID" value="NGO44156.1"/>
    <property type="molecule type" value="Genomic_DNA"/>
</dbReference>
<dbReference type="PANTHER" id="PTHR32196">
    <property type="entry name" value="ABC TRANSPORTER PERMEASE PROTEIN YPHD-RELATED-RELATED"/>
    <property type="match status" value="1"/>
</dbReference>
<reference evidence="12 13" key="1">
    <citation type="submission" date="2020-02" db="EMBL/GenBank/DDBJ databases">
        <title>Whole-genome analyses of novel actinobacteria.</title>
        <authorList>
            <person name="Sahin N."/>
            <person name="Tokatli A."/>
        </authorList>
    </citation>
    <scope>NUCLEOTIDE SEQUENCE [LARGE SCALE GENOMIC DNA]</scope>
    <source>
        <strain evidence="12 13">YC419</strain>
    </source>
</reference>
<keyword evidence="4" id="KW-0997">Cell inner membrane</keyword>
<accession>A0ABX0DQK2</accession>
<evidence type="ECO:0000256" key="9">
    <source>
        <dbReference type="ARBA" id="ARBA00035611"/>
    </source>
</evidence>
<keyword evidence="7 11" id="KW-1133">Transmembrane helix</keyword>
<dbReference type="Proteomes" id="UP001518140">
    <property type="component" value="Unassembled WGS sequence"/>
</dbReference>
<evidence type="ECO:0000256" key="5">
    <source>
        <dbReference type="ARBA" id="ARBA00022597"/>
    </source>
</evidence>
<feature type="transmembrane region" description="Helical" evidence="11">
    <location>
        <begin position="305"/>
        <end position="328"/>
    </location>
</feature>
<comment type="subcellular location">
    <subcellularLocation>
        <location evidence="1">Cell membrane</location>
        <topology evidence="1">Multi-pass membrane protein</topology>
    </subcellularLocation>
</comment>
<evidence type="ECO:0000256" key="3">
    <source>
        <dbReference type="ARBA" id="ARBA00022475"/>
    </source>
</evidence>
<dbReference type="InterPro" id="IPR001851">
    <property type="entry name" value="ABC_transp_permease"/>
</dbReference>
<comment type="function">
    <text evidence="9">Part of the binding-protein-dependent transport system for D-xylose. Probably responsible for the translocation of the substrate across the membrane.</text>
</comment>
<evidence type="ECO:0000256" key="4">
    <source>
        <dbReference type="ARBA" id="ARBA00022519"/>
    </source>
</evidence>
<dbReference type="Pfam" id="PF02653">
    <property type="entry name" value="BPD_transp_2"/>
    <property type="match status" value="1"/>
</dbReference>
<dbReference type="NCBIfam" id="NF040906">
    <property type="entry name" value="GguB"/>
    <property type="match status" value="1"/>
</dbReference>
<feature type="transmembrane region" description="Helical" evidence="11">
    <location>
        <begin position="118"/>
        <end position="141"/>
    </location>
</feature>
<dbReference type="PANTHER" id="PTHR32196:SF32">
    <property type="entry name" value="XYLOSE TRANSPORT SYSTEM PERMEASE PROTEIN XYLH"/>
    <property type="match status" value="1"/>
</dbReference>
<keyword evidence="6 11" id="KW-0812">Transmembrane</keyword>
<dbReference type="CDD" id="cd06579">
    <property type="entry name" value="TM_PBP1_transp_AraH_like"/>
    <property type="match status" value="1"/>
</dbReference>